<accession>A0AA38T3M3</accession>
<dbReference type="EMBL" id="JARYMX010000005">
    <property type="protein sequence ID" value="KAJ9546826.1"/>
    <property type="molecule type" value="Genomic_DNA"/>
</dbReference>
<dbReference type="PANTHER" id="PTHR39741:SF14">
    <property type="entry name" value="F-BOX DOMAIN-CONTAINING PROTEIN"/>
    <property type="match status" value="1"/>
</dbReference>
<organism evidence="1 2">
    <name type="scientific">Centaurea solstitialis</name>
    <name type="common">yellow star-thistle</name>
    <dbReference type="NCBI Taxonomy" id="347529"/>
    <lineage>
        <taxon>Eukaryota</taxon>
        <taxon>Viridiplantae</taxon>
        <taxon>Streptophyta</taxon>
        <taxon>Embryophyta</taxon>
        <taxon>Tracheophyta</taxon>
        <taxon>Spermatophyta</taxon>
        <taxon>Magnoliopsida</taxon>
        <taxon>eudicotyledons</taxon>
        <taxon>Gunneridae</taxon>
        <taxon>Pentapetalae</taxon>
        <taxon>asterids</taxon>
        <taxon>campanulids</taxon>
        <taxon>Asterales</taxon>
        <taxon>Asteraceae</taxon>
        <taxon>Carduoideae</taxon>
        <taxon>Cardueae</taxon>
        <taxon>Centaureinae</taxon>
        <taxon>Centaurea</taxon>
    </lineage>
</organism>
<evidence type="ECO:0000313" key="1">
    <source>
        <dbReference type="EMBL" id="KAJ9546826.1"/>
    </source>
</evidence>
<comment type="caution">
    <text evidence="1">The sequence shown here is derived from an EMBL/GenBank/DDBJ whole genome shotgun (WGS) entry which is preliminary data.</text>
</comment>
<sequence>MSYDIEQLAITEFRLQITSMLVLSSANSLTSLMTLYAVLYEKIPSACRNCWCGIHSRVKVIIVHTYLSSEVSRHFLIANALLIQLVLRHHEHTGSKSHNSTKEFKLSSKGTQNPEVSEMLIYNLTTNFCLLTEIKLHPFRALLQPEQPIYSPWFVRFCFGHPKSWKEMDHNFLESQESADDEFVWTYTSKLYPVAQEDSLQSFILEEPAICIDGILQIELSSRVQKHPGDGIYYIWGLLKLFFKDITTPFYCNVTHVQAIGRPLSPVFDEASNSVVLKYDIEQFNHMQGVATDGHDGPVSTSLLLLRTPRELGEALIEHQS</sequence>
<protein>
    <submittedName>
        <fullName evidence="1">Uncharacterized protein</fullName>
    </submittedName>
</protein>
<dbReference type="Proteomes" id="UP001172457">
    <property type="component" value="Chromosome 5"/>
</dbReference>
<name>A0AA38T3M3_9ASTR</name>
<dbReference type="AlphaFoldDB" id="A0AA38T3M3"/>
<evidence type="ECO:0000313" key="2">
    <source>
        <dbReference type="Proteomes" id="UP001172457"/>
    </source>
</evidence>
<dbReference type="InterPro" id="IPR055336">
    <property type="entry name" value="At4g00755-like"/>
</dbReference>
<proteinExistence type="predicted"/>
<reference evidence="1" key="1">
    <citation type="submission" date="2023-03" db="EMBL/GenBank/DDBJ databases">
        <title>Chromosome-scale reference genome and RAD-based genetic map of yellow starthistle (Centaurea solstitialis) reveal putative structural variation and QTLs associated with invader traits.</title>
        <authorList>
            <person name="Reatini B."/>
            <person name="Cang F.A."/>
            <person name="Jiang Q."/>
            <person name="Mckibben M.T.W."/>
            <person name="Barker M.S."/>
            <person name="Rieseberg L.H."/>
            <person name="Dlugosch K.M."/>
        </authorList>
    </citation>
    <scope>NUCLEOTIDE SEQUENCE</scope>
    <source>
        <strain evidence="1">CAN-66</strain>
        <tissue evidence="1">Leaf</tissue>
    </source>
</reference>
<dbReference type="PANTHER" id="PTHR39741">
    <property type="entry name" value="F-BOX DOMAIN CONTAINING PROTEIN, EXPRESSED"/>
    <property type="match status" value="1"/>
</dbReference>
<gene>
    <name evidence="1" type="ORF">OSB04_019369</name>
</gene>
<keyword evidence="2" id="KW-1185">Reference proteome</keyword>